<sequence>MSVVHVADTMIIFTRTLFSGKSPFEGASEGRYSESPGGEDCTGSFDMATPPGTNGRADDAISRSVGGHHGPHPPYAIFQQIWPQDFFLTSDLLGSCGYGAGSDDFPLFLERRFLWNALWSFVG</sequence>
<feature type="region of interest" description="Disordered" evidence="1">
    <location>
        <begin position="24"/>
        <end position="65"/>
    </location>
</feature>
<dbReference type="EMBL" id="KN822043">
    <property type="protein sequence ID" value="KIM62309.1"/>
    <property type="molecule type" value="Genomic_DNA"/>
</dbReference>
<evidence type="ECO:0000313" key="3">
    <source>
        <dbReference type="Proteomes" id="UP000053989"/>
    </source>
</evidence>
<keyword evidence="3" id="KW-1185">Reference proteome</keyword>
<dbReference type="HOGENOM" id="CLU_2016570_0_0_1"/>
<dbReference type="Proteomes" id="UP000053989">
    <property type="component" value="Unassembled WGS sequence"/>
</dbReference>
<organism evidence="2 3">
    <name type="scientific">Scleroderma citrinum Foug A</name>
    <dbReference type="NCBI Taxonomy" id="1036808"/>
    <lineage>
        <taxon>Eukaryota</taxon>
        <taxon>Fungi</taxon>
        <taxon>Dikarya</taxon>
        <taxon>Basidiomycota</taxon>
        <taxon>Agaricomycotina</taxon>
        <taxon>Agaricomycetes</taxon>
        <taxon>Agaricomycetidae</taxon>
        <taxon>Boletales</taxon>
        <taxon>Sclerodermatineae</taxon>
        <taxon>Sclerodermataceae</taxon>
        <taxon>Scleroderma</taxon>
    </lineage>
</organism>
<name>A0A0C3E1B3_9AGAM</name>
<reference evidence="3" key="2">
    <citation type="submission" date="2015-01" db="EMBL/GenBank/DDBJ databases">
        <title>Evolutionary Origins and Diversification of the Mycorrhizal Mutualists.</title>
        <authorList>
            <consortium name="DOE Joint Genome Institute"/>
            <consortium name="Mycorrhizal Genomics Consortium"/>
            <person name="Kohler A."/>
            <person name="Kuo A."/>
            <person name="Nagy L.G."/>
            <person name="Floudas D."/>
            <person name="Copeland A."/>
            <person name="Barry K.W."/>
            <person name="Cichocki N."/>
            <person name="Veneault-Fourrey C."/>
            <person name="LaButti K."/>
            <person name="Lindquist E.A."/>
            <person name="Lipzen A."/>
            <person name="Lundell T."/>
            <person name="Morin E."/>
            <person name="Murat C."/>
            <person name="Riley R."/>
            <person name="Ohm R."/>
            <person name="Sun H."/>
            <person name="Tunlid A."/>
            <person name="Henrissat B."/>
            <person name="Grigoriev I.V."/>
            <person name="Hibbett D.S."/>
            <person name="Martin F."/>
        </authorList>
    </citation>
    <scope>NUCLEOTIDE SEQUENCE [LARGE SCALE GENOMIC DNA]</scope>
    <source>
        <strain evidence="3">Foug A</strain>
    </source>
</reference>
<evidence type="ECO:0000313" key="2">
    <source>
        <dbReference type="EMBL" id="KIM62309.1"/>
    </source>
</evidence>
<accession>A0A0C3E1B3</accession>
<proteinExistence type="predicted"/>
<protein>
    <submittedName>
        <fullName evidence="2">Uncharacterized protein</fullName>
    </submittedName>
</protein>
<dbReference type="AlphaFoldDB" id="A0A0C3E1B3"/>
<evidence type="ECO:0000256" key="1">
    <source>
        <dbReference type="SAM" id="MobiDB-lite"/>
    </source>
</evidence>
<reference evidence="2 3" key="1">
    <citation type="submission" date="2014-04" db="EMBL/GenBank/DDBJ databases">
        <authorList>
            <consortium name="DOE Joint Genome Institute"/>
            <person name="Kuo A."/>
            <person name="Kohler A."/>
            <person name="Nagy L.G."/>
            <person name="Floudas D."/>
            <person name="Copeland A."/>
            <person name="Barry K.W."/>
            <person name="Cichocki N."/>
            <person name="Veneault-Fourrey C."/>
            <person name="LaButti K."/>
            <person name="Lindquist E.A."/>
            <person name="Lipzen A."/>
            <person name="Lundell T."/>
            <person name="Morin E."/>
            <person name="Murat C."/>
            <person name="Sun H."/>
            <person name="Tunlid A."/>
            <person name="Henrissat B."/>
            <person name="Grigoriev I.V."/>
            <person name="Hibbett D.S."/>
            <person name="Martin F."/>
            <person name="Nordberg H.P."/>
            <person name="Cantor M.N."/>
            <person name="Hua S.X."/>
        </authorList>
    </citation>
    <scope>NUCLEOTIDE SEQUENCE [LARGE SCALE GENOMIC DNA]</scope>
    <source>
        <strain evidence="2 3">Foug A</strain>
    </source>
</reference>
<gene>
    <name evidence="2" type="ORF">SCLCIDRAFT_833151</name>
</gene>
<dbReference type="InParanoid" id="A0A0C3E1B3"/>